<dbReference type="Pfam" id="PF01025">
    <property type="entry name" value="GrpE"/>
    <property type="match status" value="1"/>
</dbReference>
<gene>
    <name evidence="10" type="primary">grpE</name>
    <name evidence="13" type="ORF">C3928_10325</name>
</gene>
<dbReference type="NCBIfam" id="NF010738">
    <property type="entry name" value="PRK14140.1"/>
    <property type="match status" value="1"/>
</dbReference>
<dbReference type="GO" id="GO:0051087">
    <property type="term" value="F:protein-folding chaperone binding"/>
    <property type="evidence" value="ECO:0007669"/>
    <property type="project" value="InterPro"/>
</dbReference>
<evidence type="ECO:0000256" key="4">
    <source>
        <dbReference type="ARBA" id="ARBA00022490"/>
    </source>
</evidence>
<dbReference type="SUPFAM" id="SSF51064">
    <property type="entry name" value="Head domain of nucleotide exchange factor GrpE"/>
    <property type="match status" value="1"/>
</dbReference>
<dbReference type="OrthoDB" id="9789811at2"/>
<dbReference type="GO" id="GO:0042803">
    <property type="term" value="F:protein homodimerization activity"/>
    <property type="evidence" value="ECO:0007669"/>
    <property type="project" value="InterPro"/>
</dbReference>
<dbReference type="Gene3D" id="3.90.20.20">
    <property type="match status" value="1"/>
</dbReference>
<dbReference type="PROSITE" id="PS01071">
    <property type="entry name" value="GRPE"/>
    <property type="match status" value="1"/>
</dbReference>
<keyword evidence="5 10" id="KW-0346">Stress response</keyword>
<keyword evidence="4 10" id="KW-0963">Cytoplasm</keyword>
<dbReference type="Gene3D" id="2.30.22.10">
    <property type="entry name" value="Head domain of nucleotide exchange factor GrpE"/>
    <property type="match status" value="1"/>
</dbReference>
<evidence type="ECO:0000256" key="11">
    <source>
        <dbReference type="RuleBase" id="RU000639"/>
    </source>
</evidence>
<dbReference type="AlphaFoldDB" id="A0A2S6EXV9"/>
<dbReference type="HAMAP" id="MF_01151">
    <property type="entry name" value="GrpE"/>
    <property type="match status" value="1"/>
</dbReference>
<evidence type="ECO:0000256" key="5">
    <source>
        <dbReference type="ARBA" id="ARBA00023016"/>
    </source>
</evidence>
<evidence type="ECO:0000256" key="2">
    <source>
        <dbReference type="ARBA" id="ARBA00009054"/>
    </source>
</evidence>
<dbReference type="NCBIfam" id="NF010742">
    <property type="entry name" value="PRK14144.1"/>
    <property type="match status" value="1"/>
</dbReference>
<proteinExistence type="inferred from homology"/>
<dbReference type="CDD" id="cd00446">
    <property type="entry name" value="GrpE"/>
    <property type="match status" value="1"/>
</dbReference>
<dbReference type="PANTHER" id="PTHR21237:SF23">
    <property type="entry name" value="GRPE PROTEIN HOMOLOG, MITOCHONDRIAL"/>
    <property type="match status" value="1"/>
</dbReference>
<evidence type="ECO:0000313" key="14">
    <source>
        <dbReference type="Proteomes" id="UP000239239"/>
    </source>
</evidence>
<reference evidence="13 14" key="1">
    <citation type="submission" date="2018-02" db="EMBL/GenBank/DDBJ databases">
        <title>Draft genome sequences of four Legionella pneumophila clinical strains isolated in Ontario.</title>
        <authorList>
            <person name="Fortuna A."/>
            <person name="Ramnarine R."/>
            <person name="Li A."/>
            <person name="Frantz C."/>
            <person name="Mallo G."/>
        </authorList>
    </citation>
    <scope>NUCLEOTIDE SEQUENCE [LARGE SCALE GENOMIC DNA]</scope>
    <source>
        <strain evidence="13 14">LG61</strain>
    </source>
</reference>
<sequence length="200" mass="22901">MMSKQNKKDWKKFKDEHKEEHKLENEILEEETDEESQHQEPALGHPSYAALEEQLTLAEQKAHENWEKSVRALAELENVRRRMEREVANAHKYGVEKLISALLPVVDSLEQALQLADKNSDPAMHEGLELTMKLFLDALQKFDVEQIDPLGQVFDPQQHEAMSMQPAPGAPPNSVITVFQKGYKLSDRVIRPARVIVSTK</sequence>
<organism evidence="13 14">
    <name type="scientific">Legionella pneumophila</name>
    <dbReference type="NCBI Taxonomy" id="446"/>
    <lineage>
        <taxon>Bacteria</taxon>
        <taxon>Pseudomonadati</taxon>
        <taxon>Pseudomonadota</taxon>
        <taxon>Gammaproteobacteria</taxon>
        <taxon>Legionellales</taxon>
        <taxon>Legionellaceae</taxon>
        <taxon>Legionella</taxon>
    </lineage>
</organism>
<comment type="similarity">
    <text evidence="2 10 12">Belongs to the GrpE family.</text>
</comment>
<dbReference type="PRINTS" id="PR00773">
    <property type="entry name" value="GRPEPROTEIN"/>
</dbReference>
<evidence type="ECO:0000313" key="13">
    <source>
        <dbReference type="EMBL" id="PPK30023.1"/>
    </source>
</evidence>
<dbReference type="GO" id="GO:0000774">
    <property type="term" value="F:adenyl-nucleotide exchange factor activity"/>
    <property type="evidence" value="ECO:0007669"/>
    <property type="project" value="InterPro"/>
</dbReference>
<accession>A0A2S6EXV9</accession>
<dbReference type="GO" id="GO:0005829">
    <property type="term" value="C:cytosol"/>
    <property type="evidence" value="ECO:0007669"/>
    <property type="project" value="TreeGrafter"/>
</dbReference>
<dbReference type="InterPro" id="IPR000740">
    <property type="entry name" value="GrpE"/>
</dbReference>
<evidence type="ECO:0000256" key="9">
    <source>
        <dbReference type="ARBA" id="ARBA00076414"/>
    </source>
</evidence>
<comment type="subunit">
    <text evidence="3 10">Homodimer.</text>
</comment>
<protein>
    <recommendedName>
        <fullName evidence="8 10">Protein GrpE</fullName>
    </recommendedName>
    <alternativeName>
        <fullName evidence="9 10">HSP-70 cofactor</fullName>
    </alternativeName>
</protein>
<dbReference type="EMBL" id="PQWY01000015">
    <property type="protein sequence ID" value="PPK30023.1"/>
    <property type="molecule type" value="Genomic_DNA"/>
</dbReference>
<dbReference type="GO" id="GO:0006457">
    <property type="term" value="P:protein folding"/>
    <property type="evidence" value="ECO:0007669"/>
    <property type="project" value="InterPro"/>
</dbReference>
<dbReference type="NCBIfam" id="NF010737">
    <property type="entry name" value="PRK14139.1"/>
    <property type="match status" value="1"/>
</dbReference>
<dbReference type="SUPFAM" id="SSF58014">
    <property type="entry name" value="Coiled-coil domain of nucleotide exchange factor GrpE"/>
    <property type="match status" value="1"/>
</dbReference>
<evidence type="ECO:0000256" key="7">
    <source>
        <dbReference type="ARBA" id="ARBA00053401"/>
    </source>
</evidence>
<name>A0A2S6EXV9_LEGPN</name>
<dbReference type="PANTHER" id="PTHR21237">
    <property type="entry name" value="GRPE PROTEIN"/>
    <property type="match status" value="1"/>
</dbReference>
<dbReference type="FunFam" id="2.30.22.10:FF:000001">
    <property type="entry name" value="Protein GrpE"/>
    <property type="match status" value="1"/>
</dbReference>
<evidence type="ECO:0000256" key="8">
    <source>
        <dbReference type="ARBA" id="ARBA00072274"/>
    </source>
</evidence>
<dbReference type="NCBIfam" id="NF010748">
    <property type="entry name" value="PRK14150.1"/>
    <property type="match status" value="1"/>
</dbReference>
<evidence type="ECO:0000256" key="12">
    <source>
        <dbReference type="RuleBase" id="RU004478"/>
    </source>
</evidence>
<dbReference type="InterPro" id="IPR009012">
    <property type="entry name" value="GrpE_head"/>
</dbReference>
<evidence type="ECO:0000256" key="6">
    <source>
        <dbReference type="ARBA" id="ARBA00023186"/>
    </source>
</evidence>
<dbReference type="Proteomes" id="UP000239239">
    <property type="component" value="Unassembled WGS sequence"/>
</dbReference>
<dbReference type="InterPro" id="IPR013805">
    <property type="entry name" value="GrpE_CC"/>
</dbReference>
<comment type="subcellular location">
    <subcellularLocation>
        <location evidence="1 10">Cytoplasm</location>
    </subcellularLocation>
</comment>
<keyword evidence="6 10" id="KW-0143">Chaperone</keyword>
<evidence type="ECO:0000256" key="10">
    <source>
        <dbReference type="HAMAP-Rule" id="MF_01151"/>
    </source>
</evidence>
<comment type="caution">
    <text evidence="13">The sequence shown here is derived from an EMBL/GenBank/DDBJ whole genome shotgun (WGS) entry which is preliminary data.</text>
</comment>
<evidence type="ECO:0000256" key="1">
    <source>
        <dbReference type="ARBA" id="ARBA00004496"/>
    </source>
</evidence>
<dbReference type="GO" id="GO:0051082">
    <property type="term" value="F:unfolded protein binding"/>
    <property type="evidence" value="ECO:0007669"/>
    <property type="project" value="TreeGrafter"/>
</dbReference>
<comment type="function">
    <text evidence="7 10 11">Participates actively in the response to hyperosmotic and heat shock by preventing the aggregation of stress-denatured proteins, in association with DnaK and GrpE. It is the nucleotide exchange factor for DnaK and may function as a thermosensor. Unfolded proteins bind initially to DnaJ; upon interaction with the DnaJ-bound protein, DnaK hydrolyzes its bound ATP, resulting in the formation of a stable complex. GrpE releases ADP from DnaK; ATP binding to DnaK triggers the release of the substrate protein, thus completing the reaction cycle. Several rounds of ATP-dependent interactions between DnaJ, DnaK and GrpE are required for fully efficient folding.</text>
</comment>
<evidence type="ECO:0000256" key="3">
    <source>
        <dbReference type="ARBA" id="ARBA00011738"/>
    </source>
</evidence>